<keyword evidence="1" id="KW-1133">Transmembrane helix</keyword>
<evidence type="ECO:0000313" key="2">
    <source>
        <dbReference type="EMBL" id="MTW16986.1"/>
    </source>
</evidence>
<feature type="transmembrane region" description="Helical" evidence="1">
    <location>
        <begin position="34"/>
        <end position="57"/>
    </location>
</feature>
<organism evidence="2 3">
    <name type="scientific">Rhodoplanes serenus</name>
    <dbReference type="NCBI Taxonomy" id="200615"/>
    <lineage>
        <taxon>Bacteria</taxon>
        <taxon>Pseudomonadati</taxon>
        <taxon>Pseudomonadota</taxon>
        <taxon>Alphaproteobacteria</taxon>
        <taxon>Hyphomicrobiales</taxon>
        <taxon>Nitrobacteraceae</taxon>
        <taxon>Rhodoplanes</taxon>
    </lineage>
</organism>
<accession>A0A9X4XMS7</accession>
<keyword evidence="1" id="KW-0812">Transmembrane</keyword>
<protein>
    <submittedName>
        <fullName evidence="2">Uncharacterized protein</fullName>
    </submittedName>
</protein>
<name>A0A9X4XMS7_9BRAD</name>
<dbReference type="EMBL" id="WNKV01000008">
    <property type="protein sequence ID" value="MTW16986.1"/>
    <property type="molecule type" value="Genomic_DNA"/>
</dbReference>
<sequence length="80" mass="8778">MKALVLYTLFVVIGAALAALVGSYVERSVSQGMGLLVFLTLFFGNFVTSWIMTILAMDGTLRDTSKRDRAPAAEPRRRPV</sequence>
<reference evidence="2 3" key="1">
    <citation type="submission" date="2019-11" db="EMBL/GenBank/DDBJ databases">
        <title>Whole-genome sequence of Rhodoplanes serenus DSM 18633, type strain.</title>
        <authorList>
            <person name="Kyndt J.A."/>
            <person name="Meyer T.E."/>
        </authorList>
    </citation>
    <scope>NUCLEOTIDE SEQUENCE [LARGE SCALE GENOMIC DNA]</scope>
    <source>
        <strain evidence="2 3">DSM 18633</strain>
    </source>
</reference>
<evidence type="ECO:0000256" key="1">
    <source>
        <dbReference type="SAM" id="Phobius"/>
    </source>
</evidence>
<evidence type="ECO:0000313" key="3">
    <source>
        <dbReference type="Proteomes" id="UP000438991"/>
    </source>
</evidence>
<comment type="caution">
    <text evidence="2">The sequence shown here is derived from an EMBL/GenBank/DDBJ whole genome shotgun (WGS) entry which is preliminary data.</text>
</comment>
<gene>
    <name evidence="2" type="ORF">GJ689_12310</name>
</gene>
<dbReference type="AlphaFoldDB" id="A0A9X4XMS7"/>
<proteinExistence type="predicted"/>
<dbReference type="RefSeq" id="WP_155479792.1">
    <property type="nucleotide sequence ID" value="NZ_WNKV01000008.1"/>
</dbReference>
<dbReference type="Proteomes" id="UP000438991">
    <property type="component" value="Unassembled WGS sequence"/>
</dbReference>
<keyword evidence="1" id="KW-0472">Membrane</keyword>